<proteinExistence type="predicted"/>
<dbReference type="KEGG" id="tpol:Mal48_18610"/>
<dbReference type="Proteomes" id="UP000315724">
    <property type="component" value="Chromosome"/>
</dbReference>
<reference evidence="4 5" key="1">
    <citation type="submission" date="2019-02" db="EMBL/GenBank/DDBJ databases">
        <title>Deep-cultivation of Planctomycetes and their phenomic and genomic characterization uncovers novel biology.</title>
        <authorList>
            <person name="Wiegand S."/>
            <person name="Jogler M."/>
            <person name="Boedeker C."/>
            <person name="Pinto D."/>
            <person name="Vollmers J."/>
            <person name="Rivas-Marin E."/>
            <person name="Kohn T."/>
            <person name="Peeters S.H."/>
            <person name="Heuer A."/>
            <person name="Rast P."/>
            <person name="Oberbeckmann S."/>
            <person name="Bunk B."/>
            <person name="Jeske O."/>
            <person name="Meyerdierks A."/>
            <person name="Storesund J.E."/>
            <person name="Kallscheuer N."/>
            <person name="Luecker S."/>
            <person name="Lage O.M."/>
            <person name="Pohl T."/>
            <person name="Merkel B.J."/>
            <person name="Hornburger P."/>
            <person name="Mueller R.-W."/>
            <person name="Bruemmer F."/>
            <person name="Labrenz M."/>
            <person name="Spormann A.M."/>
            <person name="Op den Camp H."/>
            <person name="Overmann J."/>
            <person name="Amann R."/>
            <person name="Jetten M.S.M."/>
            <person name="Mascher T."/>
            <person name="Medema M.H."/>
            <person name="Devos D.P."/>
            <person name="Kaster A.-K."/>
            <person name="Ovreas L."/>
            <person name="Rohde M."/>
            <person name="Galperin M.Y."/>
            <person name="Jogler C."/>
        </authorList>
    </citation>
    <scope>NUCLEOTIDE SEQUENCE [LARGE SCALE GENOMIC DNA]</scope>
    <source>
        <strain evidence="4 5">Mal48</strain>
    </source>
</reference>
<gene>
    <name evidence="4" type="ORF">Mal48_18610</name>
</gene>
<dbReference type="PANTHER" id="PTHR43037:SF1">
    <property type="entry name" value="BLL1128 PROTEIN"/>
    <property type="match status" value="1"/>
</dbReference>
<dbReference type="Gene3D" id="3.40.50.1820">
    <property type="entry name" value="alpha/beta hydrolase"/>
    <property type="match status" value="1"/>
</dbReference>
<feature type="chain" id="PRO_5021873471" evidence="2">
    <location>
        <begin position="22"/>
        <end position="673"/>
    </location>
</feature>
<sequence length="673" mass="77086" precursor="true">MSKFAHLLILLCVISSQSALADGPQDNSVKNVRPIPQVGIEIPEETKTELQEKLDHLAAKINELKTPKHKEIQHLIPDVEVFHRAVTQALLHREMFHERDIKTCVTLLKTGTERAEALKLGKAPWTRQHGLVVRGFISDLDGTVQPYGLEIADDYDFDNPRPVRCDIWFHGRGERTMEIHFLSQRSRGKGPYPPTSGIVLHPYGRYSNAFKFAGEVDTLEALDHVEKNYQIDQDRISVRGFSMGGAACWQFAVHYPDRWFAANPGAGFSETPLFLKSFQGETLNPPWYEEKLWRMYDCDKWADNLLQLPTVAYSGDMDSQKQAADVMEEVLKRHGIDLMHVIGPNTAHKIHPESNQIIRAKFDSLAERGRERFPNSVHLTTFTLKYNRSNWITIHSLKEHWERSTIRANITSKNRLEVATDGITEFSINFPAGHSPFALLEVVKVDIDGQEVSTVKTKSDLSLNEHFHRRGDQWFAGPSESQVPLKKAHNLQGPVDDAMMSAFLFVSPTGNDELPNLNEWVDAEMSRAVKEWRRHMRGDVRIKKDSEVTEEDIANYNLILWGTPKTNSLIWKVAKDLPIHWGDNTINVGDKKYSNEQHVPILIYPNPLNPKKYVVLNSSFTYREYDYLNNARQTPKLPDWSIIDITTPPNFRWPGKIINAGFFNENWELKTNN</sequence>
<dbReference type="RefSeq" id="WP_145197999.1">
    <property type="nucleotide sequence ID" value="NZ_CP036267.1"/>
</dbReference>
<dbReference type="EMBL" id="CP036267">
    <property type="protein sequence ID" value="QDT32614.1"/>
    <property type="molecule type" value="Genomic_DNA"/>
</dbReference>
<evidence type="ECO:0000256" key="2">
    <source>
        <dbReference type="SAM" id="SignalP"/>
    </source>
</evidence>
<dbReference type="Pfam" id="PF00326">
    <property type="entry name" value="Peptidase_S9"/>
    <property type="match status" value="1"/>
</dbReference>
<evidence type="ECO:0000313" key="4">
    <source>
        <dbReference type="EMBL" id="QDT32614.1"/>
    </source>
</evidence>
<evidence type="ECO:0000256" key="1">
    <source>
        <dbReference type="ARBA" id="ARBA00022729"/>
    </source>
</evidence>
<keyword evidence="5" id="KW-1185">Reference proteome</keyword>
<feature type="signal peptide" evidence="2">
    <location>
        <begin position="1"/>
        <end position="21"/>
    </location>
</feature>
<dbReference type="GO" id="GO:0006508">
    <property type="term" value="P:proteolysis"/>
    <property type="evidence" value="ECO:0007669"/>
    <property type="project" value="InterPro"/>
</dbReference>
<dbReference type="AlphaFoldDB" id="A0A517QLV4"/>
<protein>
    <submittedName>
        <fullName evidence="4">Prolyl oligopeptidase family protein</fullName>
    </submittedName>
</protein>
<feature type="domain" description="Peptidase S9 prolyl oligopeptidase catalytic" evidence="3">
    <location>
        <begin position="217"/>
        <end position="359"/>
    </location>
</feature>
<dbReference type="SUPFAM" id="SSF53474">
    <property type="entry name" value="alpha/beta-Hydrolases"/>
    <property type="match status" value="1"/>
</dbReference>
<organism evidence="4 5">
    <name type="scientific">Thalassoglobus polymorphus</name>
    <dbReference type="NCBI Taxonomy" id="2527994"/>
    <lineage>
        <taxon>Bacteria</taxon>
        <taxon>Pseudomonadati</taxon>
        <taxon>Planctomycetota</taxon>
        <taxon>Planctomycetia</taxon>
        <taxon>Planctomycetales</taxon>
        <taxon>Planctomycetaceae</taxon>
        <taxon>Thalassoglobus</taxon>
    </lineage>
</organism>
<dbReference type="PANTHER" id="PTHR43037">
    <property type="entry name" value="UNNAMED PRODUCT-RELATED"/>
    <property type="match status" value="1"/>
</dbReference>
<evidence type="ECO:0000259" key="3">
    <source>
        <dbReference type="Pfam" id="PF00326"/>
    </source>
</evidence>
<evidence type="ECO:0000313" key="5">
    <source>
        <dbReference type="Proteomes" id="UP000315724"/>
    </source>
</evidence>
<dbReference type="OrthoDB" id="236649at2"/>
<dbReference type="InterPro" id="IPR029058">
    <property type="entry name" value="AB_hydrolase_fold"/>
</dbReference>
<keyword evidence="1 2" id="KW-0732">Signal</keyword>
<dbReference type="GO" id="GO:0008236">
    <property type="term" value="F:serine-type peptidase activity"/>
    <property type="evidence" value="ECO:0007669"/>
    <property type="project" value="InterPro"/>
</dbReference>
<dbReference type="InterPro" id="IPR050955">
    <property type="entry name" value="Plant_Biomass_Hydrol_Est"/>
</dbReference>
<name>A0A517QLV4_9PLAN</name>
<dbReference type="InterPro" id="IPR001375">
    <property type="entry name" value="Peptidase_S9_cat"/>
</dbReference>
<accession>A0A517QLV4</accession>